<dbReference type="InterPro" id="IPR020094">
    <property type="entry name" value="TruA/RsuA/RluB/E/F_N"/>
</dbReference>
<reference evidence="9" key="1">
    <citation type="submission" date="2023-07" db="EMBL/GenBank/DDBJ databases">
        <title>Genome content predicts the carbon catabolic preferences of heterotrophic bacteria.</title>
        <authorList>
            <person name="Gralka M."/>
        </authorList>
    </citation>
    <scope>NUCLEOTIDE SEQUENCE</scope>
    <source>
        <strain evidence="9">I2M16</strain>
    </source>
</reference>
<dbReference type="CDD" id="cd00165">
    <property type="entry name" value="S4"/>
    <property type="match status" value="1"/>
</dbReference>
<dbReference type="InterPro" id="IPR006145">
    <property type="entry name" value="PsdUridine_synth_RsuA/RluA"/>
</dbReference>
<evidence type="ECO:0000313" key="9">
    <source>
        <dbReference type="EMBL" id="MDO6453628.1"/>
    </source>
</evidence>
<dbReference type="InterPro" id="IPR018496">
    <property type="entry name" value="PsdUridine_synth_RsuA/RluB_CS"/>
</dbReference>
<dbReference type="InterPro" id="IPR020103">
    <property type="entry name" value="PsdUridine_synth_cat_dom_sf"/>
</dbReference>
<dbReference type="PROSITE" id="PS01149">
    <property type="entry name" value="PSI_RSU"/>
    <property type="match status" value="1"/>
</dbReference>
<dbReference type="CDD" id="cd02553">
    <property type="entry name" value="PseudoU_synth_RsuA"/>
    <property type="match status" value="1"/>
</dbReference>
<dbReference type="EMBL" id="JAUOPG010000004">
    <property type="protein sequence ID" value="MDO6453628.1"/>
    <property type="molecule type" value="Genomic_DNA"/>
</dbReference>
<evidence type="ECO:0000256" key="3">
    <source>
        <dbReference type="ARBA" id="ARBA00023235"/>
    </source>
</evidence>
<keyword evidence="3 7" id="KW-0413">Isomerase</keyword>
<dbReference type="NCBIfam" id="TIGR00093">
    <property type="entry name" value="pseudouridine synthase"/>
    <property type="match status" value="1"/>
</dbReference>
<dbReference type="EC" id="5.4.99.-" evidence="7"/>
<dbReference type="Pfam" id="PF00849">
    <property type="entry name" value="PseudoU_synth_2"/>
    <property type="match status" value="1"/>
</dbReference>
<comment type="function">
    <text evidence="5">Responsible for synthesis of pseudouridine from uracil-516 in 16S ribosomal RNA.</text>
</comment>
<dbReference type="InterPro" id="IPR036986">
    <property type="entry name" value="S4_RNA-bd_sf"/>
</dbReference>
<dbReference type="GO" id="GO:0005829">
    <property type="term" value="C:cytosol"/>
    <property type="evidence" value="ECO:0007669"/>
    <property type="project" value="UniProtKB-ARBA"/>
</dbReference>
<dbReference type="Gene3D" id="3.30.70.580">
    <property type="entry name" value="Pseudouridine synthase I, catalytic domain, N-terminal subdomain"/>
    <property type="match status" value="1"/>
</dbReference>
<comment type="caution">
    <text evidence="9">The sequence shown here is derived from an EMBL/GenBank/DDBJ whole genome shotgun (WGS) entry which is preliminary data.</text>
</comment>
<name>A0AAW7XH27_9GAMM</name>
<dbReference type="Gene3D" id="3.30.70.1560">
    <property type="entry name" value="Alpha-L RNA-binding motif"/>
    <property type="match status" value="1"/>
</dbReference>
<dbReference type="Pfam" id="PF01479">
    <property type="entry name" value="S4"/>
    <property type="match status" value="1"/>
</dbReference>
<dbReference type="InterPro" id="IPR042092">
    <property type="entry name" value="PsdUridine_s_RsuA/RluB/E/F_cat"/>
</dbReference>
<evidence type="ECO:0000256" key="1">
    <source>
        <dbReference type="ARBA" id="ARBA00008348"/>
    </source>
</evidence>
<feature type="domain" description="RNA-binding S4" evidence="8">
    <location>
        <begin position="1"/>
        <end position="63"/>
    </location>
</feature>
<dbReference type="Proteomes" id="UP001169862">
    <property type="component" value="Unassembled WGS sequence"/>
</dbReference>
<dbReference type="InterPro" id="IPR002942">
    <property type="entry name" value="S4_RNA-bd"/>
</dbReference>
<keyword evidence="2 6" id="KW-0694">RNA-binding</keyword>
<comment type="catalytic activity">
    <reaction evidence="4">
        <text>uridine(516) in 16S rRNA = pseudouridine(516) in 16S rRNA</text>
        <dbReference type="Rhea" id="RHEA:38867"/>
        <dbReference type="Rhea" id="RHEA-COMP:10089"/>
        <dbReference type="Rhea" id="RHEA-COMP:10090"/>
        <dbReference type="ChEBI" id="CHEBI:65314"/>
        <dbReference type="ChEBI" id="CHEBI:65315"/>
        <dbReference type="EC" id="5.4.99.19"/>
    </reaction>
</comment>
<dbReference type="SMART" id="SM00363">
    <property type="entry name" value="S4"/>
    <property type="match status" value="1"/>
</dbReference>
<dbReference type="SUPFAM" id="SSF55120">
    <property type="entry name" value="Pseudouridine synthase"/>
    <property type="match status" value="1"/>
</dbReference>
<dbReference type="GO" id="GO:0000455">
    <property type="term" value="P:enzyme-directed rRNA pseudouridine synthesis"/>
    <property type="evidence" value="ECO:0007669"/>
    <property type="project" value="UniProtKB-ARBA"/>
</dbReference>
<dbReference type="AlphaFoldDB" id="A0AAW7XH27"/>
<evidence type="ECO:0000259" key="8">
    <source>
        <dbReference type="SMART" id="SM00363"/>
    </source>
</evidence>
<dbReference type="GO" id="GO:0160136">
    <property type="term" value="F:16S rRNA pseudouridine(516) synthase activity"/>
    <property type="evidence" value="ECO:0007669"/>
    <property type="project" value="UniProtKB-EC"/>
</dbReference>
<evidence type="ECO:0000256" key="6">
    <source>
        <dbReference type="PROSITE-ProRule" id="PRU00182"/>
    </source>
</evidence>
<dbReference type="InterPro" id="IPR050343">
    <property type="entry name" value="RsuA_PseudoU_synthase"/>
</dbReference>
<dbReference type="FunFam" id="3.30.70.1560:FF:000001">
    <property type="entry name" value="Pseudouridine synthase"/>
    <property type="match status" value="1"/>
</dbReference>
<protein>
    <recommendedName>
        <fullName evidence="7">Pseudouridine synthase</fullName>
        <ecNumber evidence="7">5.4.99.-</ecNumber>
    </recommendedName>
</protein>
<proteinExistence type="inferred from homology"/>
<sequence>MRLDKYLSQATGLSRKEVKRLMHKNTVTVNGELVRDPSLHISLDDNVVFNDGEVAAPTPRYLMMNKPEGVVCANDDPLHPTVISLLYDEPRPDSLHTVGRLDIDTTGLILITDDGQWSHRVTAPKHKMPKRYRVTTVDPIPESAIDDFAQGVQLHNEPQPTKPASLVIINEHEAFLTLTEGKYHQVKRMFAAIGNKVETLHRDAIADVLLDDTLAPGEYRELTQQEQELLGV</sequence>
<organism evidence="9 10">
    <name type="scientific">Neptunomonas phycophila</name>
    <dbReference type="NCBI Taxonomy" id="1572645"/>
    <lineage>
        <taxon>Bacteria</taxon>
        <taxon>Pseudomonadati</taxon>
        <taxon>Pseudomonadota</taxon>
        <taxon>Gammaproteobacteria</taxon>
        <taxon>Oceanospirillales</taxon>
        <taxon>Oceanospirillaceae</taxon>
        <taxon>Neptunomonas</taxon>
    </lineage>
</organism>
<dbReference type="RefSeq" id="WP_277251804.1">
    <property type="nucleotide sequence ID" value="NZ_JALRCW010000005.1"/>
</dbReference>
<dbReference type="PROSITE" id="PS50889">
    <property type="entry name" value="S4"/>
    <property type="match status" value="1"/>
</dbReference>
<dbReference type="GO" id="GO:0003723">
    <property type="term" value="F:RNA binding"/>
    <property type="evidence" value="ECO:0007669"/>
    <property type="project" value="UniProtKB-KW"/>
</dbReference>
<evidence type="ECO:0000313" key="10">
    <source>
        <dbReference type="Proteomes" id="UP001169862"/>
    </source>
</evidence>
<evidence type="ECO:0000256" key="2">
    <source>
        <dbReference type="ARBA" id="ARBA00022884"/>
    </source>
</evidence>
<dbReference type="InterPro" id="IPR000748">
    <property type="entry name" value="PsdUridine_synth_RsuA/RluB/E/F"/>
</dbReference>
<evidence type="ECO:0000256" key="5">
    <source>
        <dbReference type="ARBA" id="ARBA00037590"/>
    </source>
</evidence>
<accession>A0AAW7XH27</accession>
<dbReference type="PANTHER" id="PTHR47683">
    <property type="entry name" value="PSEUDOURIDINE SYNTHASE FAMILY PROTEIN-RELATED"/>
    <property type="match status" value="1"/>
</dbReference>
<dbReference type="NCBIfam" id="NF008097">
    <property type="entry name" value="PRK10839.1"/>
    <property type="match status" value="1"/>
</dbReference>
<dbReference type="PANTHER" id="PTHR47683:SF4">
    <property type="entry name" value="PSEUDOURIDINE SYNTHASE"/>
    <property type="match status" value="1"/>
</dbReference>
<evidence type="ECO:0000256" key="7">
    <source>
        <dbReference type="RuleBase" id="RU003887"/>
    </source>
</evidence>
<gene>
    <name evidence="9" type="primary">rsuA</name>
    <name evidence="9" type="ORF">Q4490_08625</name>
</gene>
<dbReference type="Gene3D" id="3.10.290.10">
    <property type="entry name" value="RNA-binding S4 domain"/>
    <property type="match status" value="1"/>
</dbReference>
<evidence type="ECO:0000256" key="4">
    <source>
        <dbReference type="ARBA" id="ARBA00036749"/>
    </source>
</evidence>
<comment type="similarity">
    <text evidence="1 7">Belongs to the pseudouridine synthase RsuA family.</text>
</comment>
<dbReference type="SUPFAM" id="SSF55174">
    <property type="entry name" value="Alpha-L RNA-binding motif"/>
    <property type="match status" value="1"/>
</dbReference>